<dbReference type="Gramene" id="rna-gnl|WGS:JABURB|Cocit.L5158.1">
    <property type="protein sequence ID" value="cds-KAF7846134.1"/>
    <property type="gene ID" value="gene-BT93_L5158"/>
</dbReference>
<dbReference type="EMBL" id="MU095294">
    <property type="protein sequence ID" value="KAF7846134.1"/>
    <property type="molecule type" value="Genomic_DNA"/>
</dbReference>
<keyword evidence="3" id="KW-1185">Reference proteome</keyword>
<organism evidence="2 3">
    <name type="scientific">Corymbia citriodora subsp. variegata</name>
    <dbReference type="NCBI Taxonomy" id="360336"/>
    <lineage>
        <taxon>Eukaryota</taxon>
        <taxon>Viridiplantae</taxon>
        <taxon>Streptophyta</taxon>
        <taxon>Embryophyta</taxon>
        <taxon>Tracheophyta</taxon>
        <taxon>Spermatophyta</taxon>
        <taxon>Magnoliopsida</taxon>
        <taxon>eudicotyledons</taxon>
        <taxon>Gunneridae</taxon>
        <taxon>Pentapetalae</taxon>
        <taxon>rosids</taxon>
        <taxon>malvids</taxon>
        <taxon>Myrtales</taxon>
        <taxon>Myrtaceae</taxon>
        <taxon>Myrtoideae</taxon>
        <taxon>Eucalypteae</taxon>
        <taxon>Corymbia</taxon>
    </lineage>
</organism>
<reference evidence="2" key="1">
    <citation type="submission" date="2020-05" db="EMBL/GenBank/DDBJ databases">
        <title>WGS assembly of Corymbia citriodora subspecies variegata.</title>
        <authorList>
            <person name="Barry K."/>
            <person name="Hundley H."/>
            <person name="Shu S."/>
            <person name="Jenkins J."/>
            <person name="Grimwood J."/>
            <person name="Baten A."/>
        </authorList>
    </citation>
    <scope>NUCLEOTIDE SEQUENCE</scope>
    <source>
        <strain evidence="2">CV2-018</strain>
    </source>
</reference>
<evidence type="ECO:0000313" key="2">
    <source>
        <dbReference type="EMBL" id="KAF7846134.1"/>
    </source>
</evidence>
<gene>
    <name evidence="2" type="ORF">BT93_L5158</name>
</gene>
<evidence type="ECO:0000256" key="1">
    <source>
        <dbReference type="SAM" id="MobiDB-lite"/>
    </source>
</evidence>
<sequence length="152" mass="15952">MTGAREEVLSQYDMDLSNVPLQIVTNLTHGPVMAPNGARISNYSTVEQIYTNTSASTAGRNVTTVKLFCNFCADNRTTGMEAVLMSLNTNLETLATELNGGNITYPGPNRNPSANMTTSSMNSTMSTASRSMTSMLSSTSAALSSAASTSSA</sequence>
<feature type="compositionally biased region" description="Low complexity" evidence="1">
    <location>
        <begin position="113"/>
        <end position="132"/>
    </location>
</feature>
<protein>
    <submittedName>
        <fullName evidence="2">Uncharacterized protein</fullName>
    </submittedName>
</protein>
<accession>A0A8T0CGA4</accession>
<dbReference type="AlphaFoldDB" id="A0A8T0CGA4"/>
<evidence type="ECO:0000313" key="3">
    <source>
        <dbReference type="Proteomes" id="UP000806378"/>
    </source>
</evidence>
<feature type="region of interest" description="Disordered" evidence="1">
    <location>
        <begin position="102"/>
        <end position="132"/>
    </location>
</feature>
<proteinExistence type="predicted"/>
<comment type="caution">
    <text evidence="2">The sequence shown here is derived from an EMBL/GenBank/DDBJ whole genome shotgun (WGS) entry which is preliminary data.</text>
</comment>
<name>A0A8T0CGA4_CORYI</name>
<dbReference type="Proteomes" id="UP000806378">
    <property type="component" value="Unassembled WGS sequence"/>
</dbReference>